<dbReference type="KEGG" id="bda:FSZ17_21220"/>
<evidence type="ECO:0000256" key="1">
    <source>
        <dbReference type="SAM" id="Phobius"/>
    </source>
</evidence>
<feature type="transmembrane region" description="Helical" evidence="1">
    <location>
        <begin position="253"/>
        <end position="281"/>
    </location>
</feature>
<feature type="transmembrane region" description="Helical" evidence="1">
    <location>
        <begin position="105"/>
        <end position="121"/>
    </location>
</feature>
<dbReference type="RefSeq" id="WP_057773134.1">
    <property type="nucleotide sequence ID" value="NZ_CP042593.1"/>
</dbReference>
<dbReference type="PROSITE" id="PS50106">
    <property type="entry name" value="PDZ"/>
    <property type="match status" value="1"/>
</dbReference>
<keyword evidence="1" id="KW-0812">Transmembrane</keyword>
<feature type="transmembrane region" description="Helical" evidence="1">
    <location>
        <begin position="189"/>
        <end position="207"/>
    </location>
</feature>
<dbReference type="Pfam" id="PF17820">
    <property type="entry name" value="PDZ_6"/>
    <property type="match status" value="1"/>
</dbReference>
<feature type="transmembrane region" description="Helical" evidence="1">
    <location>
        <begin position="213"/>
        <end position="232"/>
    </location>
</feature>
<dbReference type="AlphaFoldDB" id="A0A5B8ZCT3"/>
<dbReference type="InterPro" id="IPR036034">
    <property type="entry name" value="PDZ_sf"/>
</dbReference>
<dbReference type="SUPFAM" id="SSF50156">
    <property type="entry name" value="PDZ domain-like"/>
    <property type="match status" value="1"/>
</dbReference>
<feature type="transmembrane region" description="Helical" evidence="1">
    <location>
        <begin position="80"/>
        <end position="98"/>
    </location>
</feature>
<evidence type="ECO:0000313" key="4">
    <source>
        <dbReference type="Proteomes" id="UP000321555"/>
    </source>
</evidence>
<feature type="domain" description="PDZ" evidence="2">
    <location>
        <begin position="285"/>
        <end position="338"/>
    </location>
</feature>
<keyword evidence="4" id="KW-1185">Reference proteome</keyword>
<sequence length="397" mass="44322">MALEWLIEILKGIGKLFLHPVFYYLFFIAAILGVSRVKRERRDFHVRAENAYFELRQLLPLGILIGLVTSLISISAGLVIPMETILFTAAFTILWSLTTKIRWMAPAYTLGFAFFATIFAIEQKWPLPFFLTSVSDQEQTVFPSIAVLLALLLIGEGILIFKNGRKGTSPKLIKSKRGQRVGIHEVKRVWLLPLFLIIPGEALQAPFEWWPVFSVGGGTYSIILVPFAVGFFQQVQGKLPTEAVKAVGKKVMVLGILVLLLSVSGYWYPLAAIAVVTIAIIGRELITLRQRMIEGNLPFYFSKRNNGVMILGIIPGSPASNMGLQVGELIAKVNGVSVHDKNSFYEALLKNRAHCKLEVFDVNGQVRFAQRALYEGDHHELGIHFVQDEVRRGSEAV</sequence>
<keyword evidence="1" id="KW-0472">Membrane</keyword>
<feature type="transmembrane region" description="Helical" evidence="1">
    <location>
        <begin position="58"/>
        <end position="74"/>
    </location>
</feature>
<dbReference type="Gene3D" id="2.30.42.10">
    <property type="match status" value="1"/>
</dbReference>
<dbReference type="STRING" id="1742359.GCA_001439625_03264"/>
<protein>
    <submittedName>
        <fullName evidence="3">PDZ domain-containing protein</fullName>
    </submittedName>
</protein>
<dbReference type="EMBL" id="CP042593">
    <property type="protein sequence ID" value="QED49579.1"/>
    <property type="molecule type" value="Genomic_DNA"/>
</dbReference>
<feature type="transmembrane region" description="Helical" evidence="1">
    <location>
        <begin position="141"/>
        <end position="161"/>
    </location>
</feature>
<reference evidence="4" key="1">
    <citation type="submission" date="2019-08" db="EMBL/GenBank/DDBJ databases">
        <authorList>
            <person name="Zheng X."/>
        </authorList>
    </citation>
    <scope>NUCLEOTIDE SEQUENCE [LARGE SCALE GENOMIC DNA]</scope>
    <source>
        <strain evidence="4">FJAT-25496</strain>
    </source>
</reference>
<organism evidence="3 4">
    <name type="scientific">Cytobacillus dafuensis</name>
    <name type="common">Bacillus dafuensis</name>
    <dbReference type="NCBI Taxonomy" id="1742359"/>
    <lineage>
        <taxon>Bacteria</taxon>
        <taxon>Bacillati</taxon>
        <taxon>Bacillota</taxon>
        <taxon>Bacilli</taxon>
        <taxon>Bacillales</taxon>
        <taxon>Bacillaceae</taxon>
        <taxon>Cytobacillus</taxon>
    </lineage>
</organism>
<name>A0A5B8ZCT3_CYTDA</name>
<evidence type="ECO:0000259" key="2">
    <source>
        <dbReference type="PROSITE" id="PS50106"/>
    </source>
</evidence>
<keyword evidence="1" id="KW-1133">Transmembrane helix</keyword>
<evidence type="ECO:0000313" key="3">
    <source>
        <dbReference type="EMBL" id="QED49579.1"/>
    </source>
</evidence>
<dbReference type="SMART" id="SM00228">
    <property type="entry name" value="PDZ"/>
    <property type="match status" value="1"/>
</dbReference>
<gene>
    <name evidence="3" type="ORF">FSZ17_21220</name>
</gene>
<feature type="transmembrane region" description="Helical" evidence="1">
    <location>
        <begin position="20"/>
        <end position="37"/>
    </location>
</feature>
<dbReference type="InterPro" id="IPR001478">
    <property type="entry name" value="PDZ"/>
</dbReference>
<dbReference type="OrthoDB" id="198399at2"/>
<dbReference type="InterPro" id="IPR041489">
    <property type="entry name" value="PDZ_6"/>
</dbReference>
<accession>A0A5B8ZCT3</accession>
<dbReference type="Proteomes" id="UP000321555">
    <property type="component" value="Chromosome"/>
</dbReference>
<proteinExistence type="predicted"/>